<gene>
    <name evidence="2" type="ordered locus">VIT_10s0042g00430</name>
</gene>
<feature type="domain" description="Thioredoxin" evidence="1">
    <location>
        <begin position="17"/>
        <end position="76"/>
    </location>
</feature>
<evidence type="ECO:0000259" key="1">
    <source>
        <dbReference type="Pfam" id="PF00085"/>
    </source>
</evidence>
<dbReference type="GO" id="GO:0005737">
    <property type="term" value="C:cytoplasm"/>
    <property type="evidence" value="ECO:0000318"/>
    <property type="project" value="GO_Central"/>
</dbReference>
<dbReference type="AlphaFoldDB" id="F6HIP9"/>
<evidence type="ECO:0000313" key="3">
    <source>
        <dbReference type="Proteomes" id="UP000009183"/>
    </source>
</evidence>
<dbReference type="ExpressionAtlas" id="F6HIP9">
    <property type="expression patterns" value="baseline"/>
</dbReference>
<dbReference type="PaxDb" id="29760-VIT_10s0042g00430.t01"/>
<dbReference type="GO" id="GO:0015035">
    <property type="term" value="F:protein-disulfide reductase activity"/>
    <property type="evidence" value="ECO:0000318"/>
    <property type="project" value="GO_Central"/>
</dbReference>
<dbReference type="Pfam" id="PF00085">
    <property type="entry name" value="Thioredoxin"/>
    <property type="match status" value="1"/>
</dbReference>
<dbReference type="Gene3D" id="3.40.30.10">
    <property type="entry name" value="Glutaredoxin"/>
    <property type="match status" value="1"/>
</dbReference>
<dbReference type="InterPro" id="IPR036249">
    <property type="entry name" value="Thioredoxin-like_sf"/>
</dbReference>
<dbReference type="HOGENOM" id="CLU_2745299_0_0_1"/>
<accession>F6HIP9</accession>
<name>F6HIP9_VITVI</name>
<dbReference type="OrthoDB" id="19690at2759"/>
<dbReference type="eggNOG" id="KOG0910">
    <property type="taxonomic scope" value="Eukaryota"/>
</dbReference>
<dbReference type="InParanoid" id="F6HIP9"/>
<dbReference type="PANTHER" id="PTHR45663">
    <property type="entry name" value="GEO12009P1"/>
    <property type="match status" value="1"/>
</dbReference>
<dbReference type="EMBL" id="FN595766">
    <property type="protein sequence ID" value="CCB52095.1"/>
    <property type="molecule type" value="Genomic_DNA"/>
</dbReference>
<sequence length="85" mass="9551">MTVHSPSSIRSSIFVKMEYGDRLTVVKIDHDANPQLIEEYKVYGLPTLILFKNGQEVPESRREGAITKGKLKEYVDALLESISVA</sequence>
<dbReference type="PANTHER" id="PTHR45663:SF22">
    <property type="entry name" value="THIOREDOXIN X, CHLOROPLASTIC"/>
    <property type="match status" value="1"/>
</dbReference>
<evidence type="ECO:0000313" key="2">
    <source>
        <dbReference type="EMBL" id="CCB52095.1"/>
    </source>
</evidence>
<proteinExistence type="predicted"/>
<dbReference type="CDD" id="cd02947">
    <property type="entry name" value="TRX_family"/>
    <property type="match status" value="1"/>
</dbReference>
<reference evidence="3" key="1">
    <citation type="journal article" date="2007" name="Nature">
        <title>The grapevine genome sequence suggests ancestral hexaploidization in major angiosperm phyla.</title>
        <authorList>
            <consortium name="The French-Italian Public Consortium for Grapevine Genome Characterization."/>
            <person name="Jaillon O."/>
            <person name="Aury J.-M."/>
            <person name="Noel B."/>
            <person name="Policriti A."/>
            <person name="Clepet C."/>
            <person name="Casagrande A."/>
            <person name="Choisne N."/>
            <person name="Aubourg S."/>
            <person name="Vitulo N."/>
            <person name="Jubin C."/>
            <person name="Vezzi A."/>
            <person name="Legeai F."/>
            <person name="Hugueney P."/>
            <person name="Dasilva C."/>
            <person name="Horner D."/>
            <person name="Mica E."/>
            <person name="Jublot D."/>
            <person name="Poulain J."/>
            <person name="Bruyere C."/>
            <person name="Billault A."/>
            <person name="Segurens B."/>
            <person name="Gouyvenoux M."/>
            <person name="Ugarte E."/>
            <person name="Cattonaro F."/>
            <person name="Anthouard V."/>
            <person name="Vico V."/>
            <person name="Del Fabbro C."/>
            <person name="Alaux M."/>
            <person name="Di Gaspero G."/>
            <person name="Dumas V."/>
            <person name="Felice N."/>
            <person name="Paillard S."/>
            <person name="Juman I."/>
            <person name="Moroldo M."/>
            <person name="Scalabrin S."/>
            <person name="Canaguier A."/>
            <person name="Le Clainche I."/>
            <person name="Malacrida G."/>
            <person name="Durand E."/>
            <person name="Pesole G."/>
            <person name="Laucou V."/>
            <person name="Chatelet P."/>
            <person name="Merdinoglu D."/>
            <person name="Delledonne M."/>
            <person name="Pezzotti M."/>
            <person name="Lecharny A."/>
            <person name="Scarpelli C."/>
            <person name="Artiguenave F."/>
            <person name="Pe M.E."/>
            <person name="Valle G."/>
            <person name="Morgante M."/>
            <person name="Caboche M."/>
            <person name="Adam-Blondon A.-F."/>
            <person name="Weissenbach J."/>
            <person name="Quetier F."/>
            <person name="Wincker P."/>
        </authorList>
    </citation>
    <scope>NUCLEOTIDE SEQUENCE [LARGE SCALE GENOMIC DNA]</scope>
    <source>
        <strain evidence="3">cv. Pinot noir / PN40024</strain>
    </source>
</reference>
<keyword evidence="3" id="KW-1185">Reference proteome</keyword>
<dbReference type="SUPFAM" id="SSF52833">
    <property type="entry name" value="Thioredoxin-like"/>
    <property type="match status" value="1"/>
</dbReference>
<dbReference type="InterPro" id="IPR013766">
    <property type="entry name" value="Thioredoxin_domain"/>
</dbReference>
<dbReference type="Proteomes" id="UP000009183">
    <property type="component" value="Chromosome 10"/>
</dbReference>
<protein>
    <recommendedName>
        <fullName evidence="1">Thioredoxin domain-containing protein</fullName>
    </recommendedName>
</protein>
<organism evidence="2 3">
    <name type="scientific">Vitis vinifera</name>
    <name type="common">Grape</name>
    <dbReference type="NCBI Taxonomy" id="29760"/>
    <lineage>
        <taxon>Eukaryota</taxon>
        <taxon>Viridiplantae</taxon>
        <taxon>Streptophyta</taxon>
        <taxon>Embryophyta</taxon>
        <taxon>Tracheophyta</taxon>
        <taxon>Spermatophyta</taxon>
        <taxon>Magnoliopsida</taxon>
        <taxon>eudicotyledons</taxon>
        <taxon>Gunneridae</taxon>
        <taxon>Pentapetalae</taxon>
        <taxon>rosids</taxon>
        <taxon>Vitales</taxon>
        <taxon>Vitaceae</taxon>
        <taxon>Viteae</taxon>
        <taxon>Vitis</taxon>
    </lineage>
</organism>
<dbReference type="STRING" id="29760.F6HIP9"/>